<dbReference type="Proteomes" id="UP000585363">
    <property type="component" value="Unassembled WGS sequence"/>
</dbReference>
<reference evidence="1 2" key="2">
    <citation type="submission" date="2020-06" db="EMBL/GenBank/DDBJ databases">
        <title>Polyphasic characterization of a Rahnella strain isolated from tree sap.</title>
        <authorList>
            <person name="Kim I.S."/>
        </authorList>
    </citation>
    <scope>NUCLEOTIDE SEQUENCE [LARGE SCALE GENOMIC DNA]</scope>
    <source>
        <strain evidence="1 2">SAP-1</strain>
    </source>
</reference>
<dbReference type="AlphaFoldDB" id="A0A848MI93"/>
<dbReference type="RefSeq" id="WP_169402559.1">
    <property type="nucleotide sequence ID" value="NZ_JAADJU010000004.1"/>
</dbReference>
<accession>A0A848MI93</accession>
<sequence length="209" mass="22410">MKSGLTVTKDSAQSIFDALKAIGKRDVLVGIPSDRAQRSEGQGINNAELGYLHSNGGTIQIPEHDVTVNRKINADGSFAQNGQFVRAGKSNFSTIHTVKAYSVTLPPRPFLELGIAYKNKEIVAELKLAAVAALSGDAAWSEKYLNRAGLIAMNGAKGVIQAGDKLTPLAESTKRSRRSRGRIGEKPLYDTGGLLRAITYIVRDKNATS</sequence>
<gene>
    <name evidence="1" type="ORF">GW590_08240</name>
</gene>
<keyword evidence="2" id="KW-1185">Reference proteome</keyword>
<organism evidence="1 2">
    <name type="scientific">Rouxiella aceris</name>
    <dbReference type="NCBI Taxonomy" id="2703884"/>
    <lineage>
        <taxon>Bacteria</taxon>
        <taxon>Pseudomonadati</taxon>
        <taxon>Pseudomonadota</taxon>
        <taxon>Gammaproteobacteria</taxon>
        <taxon>Enterobacterales</taxon>
        <taxon>Yersiniaceae</taxon>
        <taxon>Rouxiella</taxon>
    </lineage>
</organism>
<name>A0A848MI93_9GAMM</name>
<comment type="caution">
    <text evidence="1">The sequence shown here is derived from an EMBL/GenBank/DDBJ whole genome shotgun (WGS) entry which is preliminary data.</text>
</comment>
<protein>
    <submittedName>
        <fullName evidence="1">Uncharacterized protein</fullName>
    </submittedName>
</protein>
<evidence type="ECO:0000313" key="1">
    <source>
        <dbReference type="EMBL" id="NMP26851.1"/>
    </source>
</evidence>
<dbReference type="EMBL" id="JAADJU010000004">
    <property type="protein sequence ID" value="NMP26851.1"/>
    <property type="molecule type" value="Genomic_DNA"/>
</dbReference>
<reference evidence="1 2" key="1">
    <citation type="submission" date="2020-01" db="EMBL/GenBank/DDBJ databases">
        <authorList>
            <person name="Lee S.D."/>
        </authorList>
    </citation>
    <scope>NUCLEOTIDE SEQUENCE [LARGE SCALE GENOMIC DNA]</scope>
    <source>
        <strain evidence="1 2">SAP-1</strain>
    </source>
</reference>
<evidence type="ECO:0000313" key="2">
    <source>
        <dbReference type="Proteomes" id="UP000585363"/>
    </source>
</evidence>
<proteinExistence type="predicted"/>